<keyword evidence="1" id="KW-0175">Coiled coil</keyword>
<sequence>MKRKYFSALLMGALTIASVSTFTSCKDYDDDISGLQSQIDELSKTIDQIQSQITAGSVITKVETVSDGVKITLSNDQSYLVKNGTNGVAGTNGTSWSISDDGYWVKDDVKTTMKALAEKGDTGATGATGNYYKPNASTGNFDLCDANGNVLEKTNISWKGTGVTAVMDSENLTLFNVADKNGNVPAEGVVISLSNNLRGLVFEKDNLGRVYVDGVPGIRVASFSYLPQKLANANSSTEKSVSNGDPKDVVNPQTYAYYHVNPSNVSVDQLKNLKFVVKANADYISTSRTAASEDFDAVASYDSFDSENGIVKVKVDMKGLPATKEKISVVALQATKSNNEKVTSDYATMYKQDMKQLRLANKAKFEEATPVDYHYRRAAKGINSVDADAGISNKAVWGTKDKSDIDLELQYDGNIDLNNYVQAHEVGTKCSVADLDALNFGIKFEIVKNYKIGTNETDQAEFVNLKDGILSAKVFTEASKKFAAVGRTPIVRAQIYNKSNNKVVEYAYIKVNIVKKAVENKEISFGIGDFKFDCTANSVLTSTVAAINLNVYNEMSMDRDEFHNTYKHFDANNVTGQVGTVRELKETTAGETTHLIEWTMTPDEMWNNADKDVTHECYYKVDATSNRWVKITLKAHVNDIKKVYDISKADFITEYWNTGKTYAKFNVATPEGIGSTDASKCVFVNDLNSPFTTVEGKLALDKNIKSFTYQFCKEIENVTKVGNIAVSFAVDGNQLKAKVGSTTEVVATINNAGAAVPFNTVTLNKSSNIAKELLNTGEFKVYYSVKATVCEGTAAKEVKVTFDSKDHFEALFVRPVQITAKSKDNFIDGVDFGEKGTYLKLEDLIAPSDWRNRAFATYENYWQYYGAFSIEPDTDHAECDLNGKRQAVPSTIKLDPVAAGTIGTGANMVSSDYGFISYKNNGTVLTGDFNIFVKVKVNYGWGTILTDWITVPVKKTIIK</sequence>
<proteinExistence type="predicted"/>
<evidence type="ECO:0000256" key="1">
    <source>
        <dbReference type="SAM" id="Coils"/>
    </source>
</evidence>
<evidence type="ECO:0008006" key="3">
    <source>
        <dbReference type="Google" id="ProtNLM"/>
    </source>
</evidence>
<name>A0A8S5PC89_9CAUD</name>
<organism evidence="2">
    <name type="scientific">Myoviridae sp. ctFYw8</name>
    <dbReference type="NCBI Taxonomy" id="2825069"/>
    <lineage>
        <taxon>Viruses</taxon>
        <taxon>Duplodnaviria</taxon>
        <taxon>Heunggongvirae</taxon>
        <taxon>Uroviricota</taxon>
        <taxon>Caudoviricetes</taxon>
    </lineage>
</organism>
<dbReference type="PROSITE" id="PS51257">
    <property type="entry name" value="PROKAR_LIPOPROTEIN"/>
    <property type="match status" value="1"/>
</dbReference>
<evidence type="ECO:0000313" key="2">
    <source>
        <dbReference type="EMBL" id="DAE04686.1"/>
    </source>
</evidence>
<protein>
    <recommendedName>
        <fullName evidence="3">DUF4988 domain-containing protein</fullName>
    </recommendedName>
</protein>
<reference evidence="2" key="1">
    <citation type="journal article" date="2021" name="Proc. Natl. Acad. Sci. U.S.A.">
        <title>A Catalog of Tens of Thousands of Viruses from Human Metagenomes Reveals Hidden Associations with Chronic Diseases.</title>
        <authorList>
            <person name="Tisza M.J."/>
            <person name="Buck C.B."/>
        </authorList>
    </citation>
    <scope>NUCLEOTIDE SEQUENCE</scope>
    <source>
        <strain evidence="2">CtFYw8</strain>
    </source>
</reference>
<feature type="coiled-coil region" evidence="1">
    <location>
        <begin position="25"/>
        <end position="52"/>
    </location>
</feature>
<accession>A0A8S5PC89</accession>
<dbReference type="EMBL" id="BK015392">
    <property type="protein sequence ID" value="DAE04686.1"/>
    <property type="molecule type" value="Genomic_DNA"/>
</dbReference>